<evidence type="ECO:0000256" key="1">
    <source>
        <dbReference type="ARBA" id="ARBA00004477"/>
    </source>
</evidence>
<dbReference type="SUPFAM" id="SSF53474">
    <property type="entry name" value="alpha/beta-Hydrolases"/>
    <property type="match status" value="1"/>
</dbReference>
<evidence type="ECO:0000256" key="6">
    <source>
        <dbReference type="ARBA" id="ARBA00022824"/>
    </source>
</evidence>
<proteinExistence type="inferred from homology"/>
<reference evidence="12 13" key="1">
    <citation type="submission" date="2018-11" db="EMBL/GenBank/DDBJ databases">
        <authorList>
            <consortium name="Pathogen Informatics"/>
        </authorList>
    </citation>
    <scope>NUCLEOTIDE SEQUENCE [LARGE SCALE GENOMIC DNA]</scope>
</reference>
<keyword evidence="5 10" id="KW-0378">Hydrolase</keyword>
<dbReference type="GO" id="GO:0006888">
    <property type="term" value="P:endoplasmic reticulum to Golgi vesicle-mediated transport"/>
    <property type="evidence" value="ECO:0007669"/>
    <property type="project" value="TreeGrafter"/>
</dbReference>
<evidence type="ECO:0000313" key="12">
    <source>
        <dbReference type="EMBL" id="VDN56322.1"/>
    </source>
</evidence>
<evidence type="ECO:0000256" key="10">
    <source>
        <dbReference type="RuleBase" id="RU365011"/>
    </source>
</evidence>
<dbReference type="PANTHER" id="PTHR15495:SF7">
    <property type="entry name" value="GPI INOSITOL-DEACYLASE"/>
    <property type="match status" value="1"/>
</dbReference>
<dbReference type="GO" id="GO:0015031">
    <property type="term" value="P:protein transport"/>
    <property type="evidence" value="ECO:0007669"/>
    <property type="project" value="UniProtKB-KW"/>
</dbReference>
<organism evidence="12 13">
    <name type="scientific">Dracunculus medinensis</name>
    <name type="common">Guinea worm</name>
    <dbReference type="NCBI Taxonomy" id="318479"/>
    <lineage>
        <taxon>Eukaryota</taxon>
        <taxon>Metazoa</taxon>
        <taxon>Ecdysozoa</taxon>
        <taxon>Nematoda</taxon>
        <taxon>Chromadorea</taxon>
        <taxon>Rhabditida</taxon>
        <taxon>Spirurina</taxon>
        <taxon>Dracunculoidea</taxon>
        <taxon>Dracunculidae</taxon>
        <taxon>Dracunculus</taxon>
    </lineage>
</organism>
<evidence type="ECO:0000256" key="4">
    <source>
        <dbReference type="ARBA" id="ARBA00022692"/>
    </source>
</evidence>
<evidence type="ECO:0000313" key="13">
    <source>
        <dbReference type="Proteomes" id="UP000274756"/>
    </source>
</evidence>
<comment type="similarity">
    <text evidence="2 10">Belongs to the GPI inositol-deacylase family.</text>
</comment>
<name>A0A3P7SQF2_DRAME</name>
<comment type="subcellular location">
    <subcellularLocation>
        <location evidence="1">Endoplasmic reticulum membrane</location>
        <topology evidence="1">Multi-pass membrane protein</topology>
    </subcellularLocation>
</comment>
<dbReference type="GO" id="GO:0050185">
    <property type="term" value="F:phosphatidylinositol deacylase activity"/>
    <property type="evidence" value="ECO:0007669"/>
    <property type="project" value="TreeGrafter"/>
</dbReference>
<keyword evidence="3 10" id="KW-0813">Transport</keyword>
<dbReference type="GO" id="GO:0006505">
    <property type="term" value="P:GPI anchor metabolic process"/>
    <property type="evidence" value="ECO:0007669"/>
    <property type="project" value="TreeGrafter"/>
</dbReference>
<comment type="function">
    <text evidence="10">Involved in inositol deacylation of GPI-anchored proteins which plays important roles in the quality control and ER-associated degradation of GPI-anchored proteins.</text>
</comment>
<protein>
    <recommendedName>
        <fullName evidence="10">GPI inositol-deacylase</fullName>
        <ecNumber evidence="10">3.1.-.-</ecNumber>
    </recommendedName>
</protein>
<dbReference type="InterPro" id="IPR029058">
    <property type="entry name" value="AB_hydrolase_fold"/>
</dbReference>
<sequence>MFWSYHFFLRSSRKVSGIPVIFVPGSSGSVEQIRSIGSILHNKTENRNSPFSFDVFGIDFNQELSGISGMYLERQIRFLRLAVDKIWNMYSPQPVGLIFVGHSMGGIIIRSLFYSHDFDLSRISLAITLATPHSAPPFVFDYYMERFYEKMRLEWKERAEQIKNITVISISGGLKDILVPEHLTQDSGIHHFSTTSIDTVEVEVDHLCIVWCNQLQRYFFILLNSILNLFIYLFILMNNNVNK</sequence>
<evidence type="ECO:0000256" key="2">
    <source>
        <dbReference type="ARBA" id="ARBA00006931"/>
    </source>
</evidence>
<dbReference type="STRING" id="318479.A0A3P7SQF2"/>
<evidence type="ECO:0000256" key="8">
    <source>
        <dbReference type="ARBA" id="ARBA00022989"/>
    </source>
</evidence>
<keyword evidence="13" id="KW-1185">Reference proteome</keyword>
<dbReference type="Gene3D" id="3.40.50.1820">
    <property type="entry name" value="alpha/beta hydrolase"/>
    <property type="match status" value="1"/>
</dbReference>
<dbReference type="GO" id="GO:0005789">
    <property type="term" value="C:endoplasmic reticulum membrane"/>
    <property type="evidence" value="ECO:0007669"/>
    <property type="project" value="UniProtKB-SubCell"/>
</dbReference>
<keyword evidence="4 10" id="KW-0812">Transmembrane</keyword>
<dbReference type="AlphaFoldDB" id="A0A3P7SQF2"/>
<evidence type="ECO:0000256" key="7">
    <source>
        <dbReference type="ARBA" id="ARBA00022927"/>
    </source>
</evidence>
<keyword evidence="8 10" id="KW-1133">Transmembrane helix</keyword>
<feature type="domain" description="GPI inositol-deacylase PGAP1-like alpha/beta" evidence="11">
    <location>
        <begin position="15"/>
        <end position="218"/>
    </location>
</feature>
<comment type="caution">
    <text evidence="10">Lacks conserved residue(s) required for the propagation of feature annotation.</text>
</comment>
<dbReference type="Pfam" id="PF07819">
    <property type="entry name" value="PGAP1"/>
    <property type="match status" value="1"/>
</dbReference>
<keyword evidence="9 10" id="KW-0472">Membrane</keyword>
<dbReference type="EC" id="3.1.-.-" evidence="10"/>
<evidence type="ECO:0000259" key="11">
    <source>
        <dbReference type="Pfam" id="PF07819"/>
    </source>
</evidence>
<evidence type="ECO:0000256" key="9">
    <source>
        <dbReference type="ARBA" id="ARBA00023136"/>
    </source>
</evidence>
<evidence type="ECO:0000256" key="3">
    <source>
        <dbReference type="ARBA" id="ARBA00022448"/>
    </source>
</evidence>
<evidence type="ECO:0000256" key="5">
    <source>
        <dbReference type="ARBA" id="ARBA00022801"/>
    </source>
</evidence>
<keyword evidence="7 10" id="KW-0653">Protein transport</keyword>
<dbReference type="PANTHER" id="PTHR15495">
    <property type="entry name" value="NEGATIVE REGULATOR OF VESICLE FORMATION-RELATED"/>
    <property type="match status" value="1"/>
</dbReference>
<dbReference type="Proteomes" id="UP000274756">
    <property type="component" value="Unassembled WGS sequence"/>
</dbReference>
<dbReference type="InterPro" id="IPR012908">
    <property type="entry name" value="PGAP1-ab_dom-like"/>
</dbReference>
<dbReference type="OrthoDB" id="348976at2759"/>
<feature type="transmembrane region" description="Helical" evidence="10">
    <location>
        <begin position="218"/>
        <end position="237"/>
    </location>
</feature>
<dbReference type="InterPro" id="IPR039529">
    <property type="entry name" value="PGAP1/BST1"/>
</dbReference>
<keyword evidence="6 10" id="KW-0256">Endoplasmic reticulum</keyword>
<dbReference type="EMBL" id="UYYG01001155">
    <property type="protein sequence ID" value="VDN56322.1"/>
    <property type="molecule type" value="Genomic_DNA"/>
</dbReference>
<accession>A0A3P7SQF2</accession>
<gene>
    <name evidence="12" type="ORF">DME_LOCUS6295</name>
</gene>